<dbReference type="KEGG" id="cak:Caul_1101"/>
<feature type="domain" description="Integrase catalytic" evidence="1">
    <location>
        <begin position="6"/>
        <end position="49"/>
    </location>
</feature>
<sequence length="53" mass="6380">MNRAIKQATVKRFHYETHDQLRHHLGDFIDAYNFARCLKTLLGLTHYEYVCKI</sequence>
<protein>
    <submittedName>
        <fullName evidence="2">Putative transposase</fullName>
    </submittedName>
</protein>
<dbReference type="Pfam" id="PF13333">
    <property type="entry name" value="rve_2"/>
    <property type="match status" value="1"/>
</dbReference>
<dbReference type="InterPro" id="IPR001584">
    <property type="entry name" value="Integrase_cat-core"/>
</dbReference>
<dbReference type="EMBL" id="CP000927">
    <property type="protein sequence ID" value="ABZ70231.1"/>
    <property type="molecule type" value="Genomic_DNA"/>
</dbReference>
<evidence type="ECO:0000313" key="2">
    <source>
        <dbReference type="EMBL" id="ABZ70231.1"/>
    </source>
</evidence>
<dbReference type="AlphaFoldDB" id="B0SX70"/>
<proteinExistence type="predicted"/>
<reference evidence="2" key="1">
    <citation type="submission" date="2008-01" db="EMBL/GenBank/DDBJ databases">
        <title>Complete sequence of chromosome of Caulobacter sp. K31.</title>
        <authorList>
            <consortium name="US DOE Joint Genome Institute"/>
            <person name="Copeland A."/>
            <person name="Lucas S."/>
            <person name="Lapidus A."/>
            <person name="Barry K."/>
            <person name="Glavina del Rio T."/>
            <person name="Dalin E."/>
            <person name="Tice H."/>
            <person name="Pitluck S."/>
            <person name="Bruce D."/>
            <person name="Goodwin L."/>
            <person name="Thompson L.S."/>
            <person name="Brettin T."/>
            <person name="Detter J.C."/>
            <person name="Han C."/>
            <person name="Schmutz J."/>
            <person name="Larimer F."/>
            <person name="Land M."/>
            <person name="Hauser L."/>
            <person name="Kyrpides N."/>
            <person name="Kim E."/>
            <person name="Stephens C."/>
            <person name="Richardson P."/>
        </authorList>
    </citation>
    <scope>NUCLEOTIDE SEQUENCE [LARGE SCALE GENOMIC DNA]</scope>
    <source>
        <strain evidence="2">K31</strain>
    </source>
</reference>
<dbReference type="eggNOG" id="COG2801">
    <property type="taxonomic scope" value="Bacteria"/>
</dbReference>
<accession>B0SX70</accession>
<dbReference type="HOGENOM" id="CLU_027402_26_3_5"/>
<evidence type="ECO:0000259" key="1">
    <source>
        <dbReference type="Pfam" id="PF13333"/>
    </source>
</evidence>
<dbReference type="STRING" id="366602.Caul_1101"/>
<organism evidence="2">
    <name type="scientific">Caulobacter sp. (strain K31)</name>
    <dbReference type="NCBI Taxonomy" id="366602"/>
    <lineage>
        <taxon>Bacteria</taxon>
        <taxon>Pseudomonadati</taxon>
        <taxon>Pseudomonadota</taxon>
        <taxon>Alphaproteobacteria</taxon>
        <taxon>Caulobacterales</taxon>
        <taxon>Caulobacteraceae</taxon>
        <taxon>Caulobacter</taxon>
    </lineage>
</organism>
<name>B0SX70_CAUSK</name>
<gene>
    <name evidence="2" type="ordered locus">Caul_1101</name>
</gene>
<dbReference type="GO" id="GO:0015074">
    <property type="term" value="P:DNA integration"/>
    <property type="evidence" value="ECO:0007669"/>
    <property type="project" value="InterPro"/>
</dbReference>